<feature type="active site" description="Proton acceptor" evidence="2">
    <location>
        <position position="219"/>
    </location>
</feature>
<protein>
    <submittedName>
        <fullName evidence="5">Gamma-glutamylcyclotransferase</fullName>
    </submittedName>
</protein>
<name>A0A6G1X599_9BACI</name>
<dbReference type="Pfam" id="PF13772">
    <property type="entry name" value="AIG2_2"/>
    <property type="match status" value="1"/>
</dbReference>
<dbReference type="Proteomes" id="UP000480185">
    <property type="component" value="Unassembled WGS sequence"/>
</dbReference>
<dbReference type="Pfam" id="PF06094">
    <property type="entry name" value="GGACT"/>
    <property type="match status" value="1"/>
</dbReference>
<dbReference type="CDD" id="cd06661">
    <property type="entry name" value="GGCT_like"/>
    <property type="match status" value="2"/>
</dbReference>
<dbReference type="EMBL" id="WJNH01000003">
    <property type="protein sequence ID" value="MRG86099.1"/>
    <property type="molecule type" value="Genomic_DNA"/>
</dbReference>
<gene>
    <name evidence="5" type="ORF">GH754_07150</name>
</gene>
<dbReference type="SUPFAM" id="SSF110857">
    <property type="entry name" value="Gamma-glutamyl cyclotransferase-like"/>
    <property type="match status" value="2"/>
</dbReference>
<evidence type="ECO:0000256" key="3">
    <source>
        <dbReference type="PIRSR" id="PIRSR617939-2"/>
    </source>
</evidence>
<dbReference type="GO" id="GO:0003839">
    <property type="term" value="F:gamma-glutamylcyclotransferase activity"/>
    <property type="evidence" value="ECO:0007669"/>
    <property type="project" value="InterPro"/>
</dbReference>
<dbReference type="InterPro" id="IPR013024">
    <property type="entry name" value="GGCT-like"/>
</dbReference>
<dbReference type="PANTHER" id="PTHR12935">
    <property type="entry name" value="GAMMA-GLUTAMYLCYCLOTRANSFERASE"/>
    <property type="match status" value="1"/>
</dbReference>
<evidence type="ECO:0000256" key="2">
    <source>
        <dbReference type="PIRSR" id="PIRSR617939-1"/>
    </source>
</evidence>
<evidence type="ECO:0000256" key="1">
    <source>
        <dbReference type="ARBA" id="ARBA00023239"/>
    </source>
</evidence>
<dbReference type="Gene3D" id="3.10.490.10">
    <property type="entry name" value="Gamma-glutamyl cyclotransferase-like"/>
    <property type="match status" value="2"/>
</dbReference>
<dbReference type="InterPro" id="IPR017939">
    <property type="entry name" value="G-Glutamylcylcotransferase"/>
</dbReference>
<dbReference type="GO" id="GO:0016740">
    <property type="term" value="F:transferase activity"/>
    <property type="evidence" value="ECO:0007669"/>
    <property type="project" value="UniProtKB-KW"/>
</dbReference>
<accession>A0A6G1X599</accession>
<keyword evidence="6" id="KW-1185">Reference proteome</keyword>
<evidence type="ECO:0000313" key="6">
    <source>
        <dbReference type="Proteomes" id="UP000480185"/>
    </source>
</evidence>
<feature type="domain" description="Gamma-glutamylcyclotransferase AIG2-like" evidence="4">
    <location>
        <begin position="14"/>
        <end position="132"/>
    </location>
</feature>
<comment type="caution">
    <text evidence="5">The sequence shown here is derived from an EMBL/GenBank/DDBJ whole genome shotgun (WGS) entry which is preliminary data.</text>
</comment>
<dbReference type="InterPro" id="IPR036568">
    <property type="entry name" value="GGCT-like_sf"/>
</dbReference>
<dbReference type="InterPro" id="IPR009288">
    <property type="entry name" value="AIG2-like_dom"/>
</dbReference>
<evidence type="ECO:0000313" key="5">
    <source>
        <dbReference type="EMBL" id="MRG86099.1"/>
    </source>
</evidence>
<dbReference type="PANTHER" id="PTHR12935:SF0">
    <property type="entry name" value="GAMMA-GLUTAMYLCYCLOTRANSFERASE"/>
    <property type="match status" value="1"/>
</dbReference>
<dbReference type="AlphaFoldDB" id="A0A6G1X599"/>
<keyword evidence="5" id="KW-0808">Transferase</keyword>
<organism evidence="5 6">
    <name type="scientific">Salinibacillus xinjiangensis</name>
    <dbReference type="NCBI Taxonomy" id="1229268"/>
    <lineage>
        <taxon>Bacteria</taxon>
        <taxon>Bacillati</taxon>
        <taxon>Bacillota</taxon>
        <taxon>Bacilli</taxon>
        <taxon>Bacillales</taxon>
        <taxon>Bacillaceae</taxon>
        <taxon>Salinibacillus</taxon>
    </lineage>
</organism>
<feature type="binding site" evidence="3">
    <location>
        <position position="261"/>
    </location>
    <ligand>
        <name>substrate</name>
    </ligand>
</feature>
<reference evidence="5 6" key="1">
    <citation type="submission" date="2019-11" db="EMBL/GenBank/DDBJ databases">
        <authorList>
            <person name="Li J."/>
        </authorList>
    </citation>
    <scope>NUCLEOTIDE SEQUENCE [LARGE SCALE GENOMIC DNA]</scope>
    <source>
        <strain evidence="5 6">J4</strain>
    </source>
</reference>
<sequence>MIRGMESMEKSVYVFVYGTLLNNERNHQLLHNARCIALQSWTYGELYDTGYGYPALVVNGDDRVYGEIYEVNGVVLKQLDQLEGYTGKAESNHYDRITQTIYTDFGTYDAYIYIYTPSQITNQYRLPFGDWRCHQYLEQSPQLYFAYGSCMDEERFQIAGVDHLFKNVKGCGIARNFVLTYSLPRDDGGRANMVELEDWVEGIVYEVNEEAVEYLFKREGVHSGTYRPAFIDVEINGQVHRNVMTFLVIDKQDEVAPPEHYAREILRGAKGRVSDAYFKKLEDKITNKFNMNVSW</sequence>
<evidence type="ECO:0000259" key="4">
    <source>
        <dbReference type="Pfam" id="PF06094"/>
    </source>
</evidence>
<proteinExistence type="predicted"/>
<keyword evidence="1" id="KW-0456">Lyase</keyword>
<dbReference type="OrthoDB" id="8538589at2"/>